<reference evidence="3" key="1">
    <citation type="submission" date="2019-12" db="EMBL/GenBank/DDBJ databases">
        <title>Genome sequencing and annotation of Brassica cretica.</title>
        <authorList>
            <person name="Studholme D.J."/>
            <person name="Sarris P.F."/>
        </authorList>
    </citation>
    <scope>NUCLEOTIDE SEQUENCE</scope>
    <source>
        <strain evidence="3">PFS-001/15</strain>
        <tissue evidence="3">Leaf</tissue>
    </source>
</reference>
<evidence type="ECO:0000256" key="1">
    <source>
        <dbReference type="ARBA" id="ARBA00022737"/>
    </source>
</evidence>
<keyword evidence="1" id="KW-0677">Repeat</keyword>
<feature type="region of interest" description="Disordered" evidence="2">
    <location>
        <begin position="1"/>
        <end position="26"/>
    </location>
</feature>
<name>A0A8S9LMI0_BRACR</name>
<dbReference type="PANTHER" id="PTHR45958">
    <property type="entry name" value="RING-TYPE E3 UBIQUITIN TRANSFERASE"/>
    <property type="match status" value="1"/>
</dbReference>
<evidence type="ECO:0000313" key="4">
    <source>
        <dbReference type="Proteomes" id="UP000712281"/>
    </source>
</evidence>
<dbReference type="Pfam" id="PF00514">
    <property type="entry name" value="Arm"/>
    <property type="match status" value="1"/>
</dbReference>
<dbReference type="SUPFAM" id="SSF48371">
    <property type="entry name" value="ARM repeat"/>
    <property type="match status" value="1"/>
</dbReference>
<accession>A0A8S9LMI0</accession>
<dbReference type="InterPro" id="IPR000225">
    <property type="entry name" value="Armadillo"/>
</dbReference>
<dbReference type="AlphaFoldDB" id="A0A8S9LMI0"/>
<sequence length="495" mass="56129">MRLKVNHNHKMSEIPDISSRSTNVSSRQRKYGTLSESLSMLPQVTQFMEPPYQAFICPLTKEIMEDPVTNLRKTSRMESAKRGSKNQGGSRIFILRRFRKLVIDALRDLQMTCEGKEYNKVKVREAGIIQLLDRYLTYTSKDVRYELLQLLKTLADEDTDEGKVRSLSFTYYARTLSYMTNTSVTRLITEKHAVSAKLLAKLPHQNLTLNLALVNESIVSEILHAIHLIQRSGRRTSRYATDFLEGLVGILVRFTTTLYEPQMMYLAKNHDLTSVFADLLMKTSSDEVQRLSATGLENLSSTTMNLSRPPQVRNTKFMGSLSMPRSFSLRSSKKKQVETCAIHRGVCSAKATFCLVEANAVTKLLACLQSDKTEVVESALSAICTLLDEKVDVEQSLNMLSGMNAVELIINAVKEHKKESLLQKAFWIIDKFLIRGGQRYAFGISQDRMLSGMLVSAFHRGDGNTRQMAENILRRLDKMPSFSLYMTERVTSETP</sequence>
<proteinExistence type="predicted"/>
<dbReference type="InterPro" id="IPR016024">
    <property type="entry name" value="ARM-type_fold"/>
</dbReference>
<organism evidence="3 4">
    <name type="scientific">Brassica cretica</name>
    <name type="common">Mustard</name>
    <dbReference type="NCBI Taxonomy" id="69181"/>
    <lineage>
        <taxon>Eukaryota</taxon>
        <taxon>Viridiplantae</taxon>
        <taxon>Streptophyta</taxon>
        <taxon>Embryophyta</taxon>
        <taxon>Tracheophyta</taxon>
        <taxon>Spermatophyta</taxon>
        <taxon>Magnoliopsida</taxon>
        <taxon>eudicotyledons</taxon>
        <taxon>Gunneridae</taxon>
        <taxon>Pentapetalae</taxon>
        <taxon>rosids</taxon>
        <taxon>malvids</taxon>
        <taxon>Brassicales</taxon>
        <taxon>Brassicaceae</taxon>
        <taxon>Brassiceae</taxon>
        <taxon>Brassica</taxon>
    </lineage>
</organism>
<dbReference type="InterPro" id="IPR052608">
    <property type="entry name" value="U-box_domain_protein"/>
</dbReference>
<dbReference type="Proteomes" id="UP000712281">
    <property type="component" value="Unassembled WGS sequence"/>
</dbReference>
<gene>
    <name evidence="3" type="ORF">F2Q68_00046120</name>
</gene>
<protein>
    <recommendedName>
        <fullName evidence="5">RING-type E3 ubiquitin transferase</fullName>
    </recommendedName>
</protein>
<comment type="caution">
    <text evidence="3">The sequence shown here is derived from an EMBL/GenBank/DDBJ whole genome shotgun (WGS) entry which is preliminary data.</text>
</comment>
<evidence type="ECO:0008006" key="5">
    <source>
        <dbReference type="Google" id="ProtNLM"/>
    </source>
</evidence>
<dbReference type="EMBL" id="QGKW02000276">
    <property type="protein sequence ID" value="KAF2607189.1"/>
    <property type="molecule type" value="Genomic_DNA"/>
</dbReference>
<evidence type="ECO:0000313" key="3">
    <source>
        <dbReference type="EMBL" id="KAF2607189.1"/>
    </source>
</evidence>
<dbReference type="Gene3D" id="1.25.10.10">
    <property type="entry name" value="Leucine-rich Repeat Variant"/>
    <property type="match status" value="2"/>
</dbReference>
<dbReference type="InterPro" id="IPR011989">
    <property type="entry name" value="ARM-like"/>
</dbReference>
<dbReference type="PANTHER" id="PTHR45958:SF4">
    <property type="entry name" value="U-BOX DOMAIN-CONTAINING PROTEIN 42-RELATED"/>
    <property type="match status" value="1"/>
</dbReference>
<evidence type="ECO:0000256" key="2">
    <source>
        <dbReference type="SAM" id="MobiDB-lite"/>
    </source>
</evidence>
<dbReference type="SMART" id="SM00185">
    <property type="entry name" value="ARM"/>
    <property type="match status" value="3"/>
</dbReference>